<dbReference type="OrthoDB" id="1189919at2"/>
<keyword evidence="2" id="KW-1185">Reference proteome</keyword>
<dbReference type="AlphaFoldDB" id="A0A238YJ43"/>
<dbReference type="RefSeq" id="WP_089370902.1">
    <property type="nucleotide sequence ID" value="NZ_BMEP01000001.1"/>
</dbReference>
<name>A0A238YJ43_9FLAO</name>
<protein>
    <submittedName>
        <fullName evidence="1">Uncharacterized protein</fullName>
    </submittedName>
</protein>
<dbReference type="EMBL" id="FZNY01000002">
    <property type="protein sequence ID" value="SNR71276.1"/>
    <property type="molecule type" value="Genomic_DNA"/>
</dbReference>
<evidence type="ECO:0000313" key="2">
    <source>
        <dbReference type="Proteomes" id="UP000198379"/>
    </source>
</evidence>
<dbReference type="Proteomes" id="UP000198379">
    <property type="component" value="Unassembled WGS sequence"/>
</dbReference>
<proteinExistence type="predicted"/>
<evidence type="ECO:0000313" key="1">
    <source>
        <dbReference type="EMBL" id="SNR71276.1"/>
    </source>
</evidence>
<sequence length="75" mass="8043">MLKNILELNGAQKLNKKQLKYTLGGASGGSWACIRTKNGVSHTFYGNQSEGSATAWVNAWGSLGWDASCGSQHQQ</sequence>
<organism evidence="1 2">
    <name type="scientific">Dokdonia pacifica</name>
    <dbReference type="NCBI Taxonomy" id="1627892"/>
    <lineage>
        <taxon>Bacteria</taxon>
        <taxon>Pseudomonadati</taxon>
        <taxon>Bacteroidota</taxon>
        <taxon>Flavobacteriia</taxon>
        <taxon>Flavobacteriales</taxon>
        <taxon>Flavobacteriaceae</taxon>
        <taxon>Dokdonia</taxon>
    </lineage>
</organism>
<reference evidence="1 2" key="1">
    <citation type="submission" date="2017-06" db="EMBL/GenBank/DDBJ databases">
        <authorList>
            <person name="Kim H.J."/>
            <person name="Triplett B.A."/>
        </authorList>
    </citation>
    <scope>NUCLEOTIDE SEQUENCE [LARGE SCALE GENOMIC DNA]</scope>
    <source>
        <strain evidence="1 2">DSM 25597</strain>
    </source>
</reference>
<accession>A0A238YJ43</accession>
<gene>
    <name evidence="1" type="ORF">SAMN06265376_102122</name>
</gene>